<evidence type="ECO:0000313" key="8">
    <source>
        <dbReference type="EMBL" id="NQV64768.1"/>
    </source>
</evidence>
<feature type="domain" description="TonB-dependent receptor plug" evidence="7">
    <location>
        <begin position="86"/>
        <end position="165"/>
    </location>
</feature>
<dbReference type="Gene3D" id="2.170.130.10">
    <property type="entry name" value="TonB-dependent receptor, plug domain"/>
    <property type="match status" value="1"/>
</dbReference>
<dbReference type="Gene3D" id="2.40.170.20">
    <property type="entry name" value="TonB-dependent receptor, beta-barrel domain"/>
    <property type="match status" value="1"/>
</dbReference>
<evidence type="ECO:0000259" key="7">
    <source>
        <dbReference type="Pfam" id="PF07715"/>
    </source>
</evidence>
<keyword evidence="2 4" id="KW-0472">Membrane</keyword>
<keyword evidence="8" id="KW-0675">Receptor</keyword>
<dbReference type="GO" id="GO:0009279">
    <property type="term" value="C:cell outer membrane"/>
    <property type="evidence" value="ECO:0007669"/>
    <property type="project" value="UniProtKB-SubCell"/>
</dbReference>
<dbReference type="InterPro" id="IPR036942">
    <property type="entry name" value="Beta-barrel_TonB_sf"/>
</dbReference>
<evidence type="ECO:0000256" key="2">
    <source>
        <dbReference type="ARBA" id="ARBA00023136"/>
    </source>
</evidence>
<comment type="subcellular location">
    <subcellularLocation>
        <location evidence="1 4">Cell outer membrane</location>
    </subcellularLocation>
</comment>
<evidence type="ECO:0000256" key="3">
    <source>
        <dbReference type="ARBA" id="ARBA00023237"/>
    </source>
</evidence>
<comment type="similarity">
    <text evidence="4">Belongs to the TonB-dependent receptor family.</text>
</comment>
<sequence length="917" mass="101103">MKSLNVIKVRPLHYLMTMLLAWQMNAVAQDIDQSMQVSSQEPEQSVAALTEFRQQMEEVVVLGRLRTAAAKLVDERISEDVVADFMGAEMIQRIGDSTVAAALRRVSGLSLVGNKFVYVRGLGERYSSTTLNGAVIPSPDLSRNVIPLDIFPTSVVQTLAVQKSYSPDKSAAFGGGSIDIRTRGIPDDFTYSVTIGSGFNTASRGEMLTYQGGDDDSLGEDDGTRALAPSLSQAVQRFSGNLNAQAILSGLRREGDPAAVLADAEVINRQLALGLNRDISIYKQDSTPDVDLKGSIGNNYILTDDWEVGFLASAGYKSGWRQTQTIARSLALPTEEYESEQESTKSTDLSATINLGAQYTDDHELKMTSLYLRNTDDEVARNDFFNENAQLSSGLGFRRETLKFEERHLTVNQISGEHFLGAETRSLLHGLVPEWVPDGFKVDWMYSDARARTSIPNEVSVSSSTVNDPLTGAVERASVNLSSSAADFRFTQLDDDVTSYRWQAVLPIETARSIIELSAGAEHGQKSRTYRQAQFGLGPLQVDVPSVLTGPLGTVFSDANVTNPANGFVFDLIGTNNQSYLAATMTDAVFGNLDWTLDDRWRASVGARWEDYKQVALDWNIFGNGIDNPQISNDPVILARGTYRNDKVYPSVSLTYMSDWWAEIFQLRFGWSETVVRPDLRELTDASYIDARTGYLTDGNPDVRPADFVNIDIRAEWFFANDDTFSITLYRKDITNPIEFYESAASDTNRAREIINAESGQITGLELDGLKSLGFLGESFEPFFVQGNLTIQNTEIKAGAQADAPTNNVRQLSGASNYVANLMVGFDSMNGQHSATLVYNVFGERLYLAGRNGAPDGFELPFHSLDFTYSWYPTELITINGKLQNLLNESVIIERDGVNTFEEKPGMTAALSFNLTF</sequence>
<accession>A0A973A8I9</accession>
<dbReference type="SUPFAM" id="SSF56935">
    <property type="entry name" value="Porins"/>
    <property type="match status" value="1"/>
</dbReference>
<organism evidence="8 9">
    <name type="scientific">SAR86 cluster bacterium</name>
    <dbReference type="NCBI Taxonomy" id="2030880"/>
    <lineage>
        <taxon>Bacteria</taxon>
        <taxon>Pseudomonadati</taxon>
        <taxon>Pseudomonadota</taxon>
        <taxon>Gammaproteobacteria</taxon>
        <taxon>SAR86 cluster</taxon>
    </lineage>
</organism>
<dbReference type="Pfam" id="PF07715">
    <property type="entry name" value="Plug"/>
    <property type="match status" value="1"/>
</dbReference>
<feature type="domain" description="TonB-dependent receptor-like beta-barrel" evidence="6">
    <location>
        <begin position="499"/>
        <end position="886"/>
    </location>
</feature>
<evidence type="ECO:0000313" key="9">
    <source>
        <dbReference type="Proteomes" id="UP000754644"/>
    </source>
</evidence>
<proteinExistence type="inferred from homology"/>
<reference evidence="8" key="1">
    <citation type="submission" date="2020-05" db="EMBL/GenBank/DDBJ databases">
        <title>Sulfur intermediates as new biogeochemical hubs in an aquatic model microbial ecosystem.</title>
        <authorList>
            <person name="Vigneron A."/>
        </authorList>
    </citation>
    <scope>NUCLEOTIDE SEQUENCE</scope>
    <source>
        <strain evidence="8">Bin.250</strain>
    </source>
</reference>
<evidence type="ECO:0000256" key="5">
    <source>
        <dbReference type="SAM" id="SignalP"/>
    </source>
</evidence>
<keyword evidence="4" id="KW-0798">TonB box</keyword>
<name>A0A973A8I9_9GAMM</name>
<dbReference type="Pfam" id="PF00593">
    <property type="entry name" value="TonB_dep_Rec_b-barrel"/>
    <property type="match status" value="1"/>
</dbReference>
<evidence type="ECO:0000256" key="1">
    <source>
        <dbReference type="ARBA" id="ARBA00004442"/>
    </source>
</evidence>
<comment type="caution">
    <text evidence="8">The sequence shown here is derived from an EMBL/GenBank/DDBJ whole genome shotgun (WGS) entry which is preliminary data.</text>
</comment>
<dbReference type="Proteomes" id="UP000754644">
    <property type="component" value="Unassembled WGS sequence"/>
</dbReference>
<dbReference type="PANTHER" id="PTHR40980:SF5">
    <property type="entry name" value="TONB-DEPENDENT RECEPTOR"/>
    <property type="match status" value="1"/>
</dbReference>
<gene>
    <name evidence="8" type="ORF">HQ497_05320</name>
</gene>
<dbReference type="AlphaFoldDB" id="A0A973A8I9"/>
<dbReference type="InterPro" id="IPR012910">
    <property type="entry name" value="Plug_dom"/>
</dbReference>
<dbReference type="InterPro" id="IPR000531">
    <property type="entry name" value="Beta-barrel_TonB"/>
</dbReference>
<dbReference type="InterPro" id="IPR037066">
    <property type="entry name" value="Plug_dom_sf"/>
</dbReference>
<keyword evidence="3" id="KW-0998">Cell outer membrane</keyword>
<evidence type="ECO:0000259" key="6">
    <source>
        <dbReference type="Pfam" id="PF00593"/>
    </source>
</evidence>
<feature type="chain" id="PRO_5037859663" evidence="5">
    <location>
        <begin position="29"/>
        <end position="917"/>
    </location>
</feature>
<dbReference type="PANTHER" id="PTHR40980">
    <property type="entry name" value="PLUG DOMAIN-CONTAINING PROTEIN"/>
    <property type="match status" value="1"/>
</dbReference>
<keyword evidence="5" id="KW-0732">Signal</keyword>
<feature type="signal peptide" evidence="5">
    <location>
        <begin position="1"/>
        <end position="28"/>
    </location>
</feature>
<evidence type="ECO:0000256" key="4">
    <source>
        <dbReference type="RuleBase" id="RU003357"/>
    </source>
</evidence>
<dbReference type="EMBL" id="JABMOJ010000196">
    <property type="protein sequence ID" value="NQV64768.1"/>
    <property type="molecule type" value="Genomic_DNA"/>
</dbReference>
<protein>
    <submittedName>
        <fullName evidence="8">TonB-dependent receptor</fullName>
    </submittedName>
</protein>